<keyword evidence="9" id="KW-0317">Glutathione biosynthesis</keyword>
<comment type="pathway">
    <text evidence="9">Sulfur metabolism; glutathione metabolism.</text>
</comment>
<evidence type="ECO:0000256" key="2">
    <source>
        <dbReference type="ARBA" id="ARBA00001089"/>
    </source>
</evidence>
<dbReference type="SUPFAM" id="SSF56235">
    <property type="entry name" value="N-terminal nucleophile aminohydrolases (Ntn hydrolases)"/>
    <property type="match status" value="1"/>
</dbReference>
<dbReference type="InterPro" id="IPR055262">
    <property type="entry name" value="GGT_CS"/>
</dbReference>
<sequence>MRLSSPFFHAPVLLLWGWCWLLPDAALAEPALFSPRDRIHPVFAPNGMVVSQEARASEIGLDILKKGGDAVDAAVAVGFALAVTLPQAGNLGGGGFMLTYNAQTRQTEAIDFRETAPAAAGRDLYLNEQGNVDEARIRFSHQAAGVPGTVAGLALAHERHGRLPWRQLVEPAAQLAERGFPVDAELARSLRETRERMASWPASMKSFFKADGSTYQPGETLAQPDLAASLKLIAEQGSKAFYEGEIAQKLVADMTAHQGLITLDDLKNYRALVRAPVRGNYRGYEIVSMPPPSSGGAHLIQILNILETWPLGELGHNSAATIHRMAEAMKLAYADRSEYLGDPDFTKVPVAGLISKAYAKELAASIDPNRAKPATAIKPGQPQRHESEQTTHYSVVDRDGNAVAVTYTLNFGYGSGIVAAGTGILLNNEMDDFAAKPGVPNAYGLIGGDANAVGPGKRPLSSMTPTLVFRNGQLLLVTGSPGGSRIITTVLQILLNVIDHGMNIAEATVAPRVHHQWLPDELRIEEGLSPDTVRLLEAWGHKVVVKDTMGDTQSIVRAPEGLYGFPDTRWAGGSAAGY</sequence>
<keyword evidence="11" id="KW-1185">Reference proteome</keyword>
<comment type="catalytic activity">
    <reaction evidence="1 9">
        <text>an S-substituted glutathione + H2O = an S-substituted L-cysteinylglycine + L-glutamate</text>
        <dbReference type="Rhea" id="RHEA:59468"/>
        <dbReference type="ChEBI" id="CHEBI:15377"/>
        <dbReference type="ChEBI" id="CHEBI:29985"/>
        <dbReference type="ChEBI" id="CHEBI:90779"/>
        <dbReference type="ChEBI" id="CHEBI:143103"/>
        <dbReference type="EC" id="3.4.19.13"/>
    </reaction>
</comment>
<keyword evidence="5 9" id="KW-0378">Hydrolase</keyword>
<evidence type="ECO:0000313" key="11">
    <source>
        <dbReference type="Proteomes" id="UP000760480"/>
    </source>
</evidence>
<evidence type="ECO:0000256" key="6">
    <source>
        <dbReference type="ARBA" id="ARBA00023145"/>
    </source>
</evidence>
<dbReference type="InterPro" id="IPR043137">
    <property type="entry name" value="GGT_ssub_C"/>
</dbReference>
<dbReference type="RefSeq" id="WP_169249566.1">
    <property type="nucleotide sequence ID" value="NZ_SPMZ01000043.1"/>
</dbReference>
<dbReference type="Gene3D" id="3.60.20.40">
    <property type="match status" value="1"/>
</dbReference>
<organism evidence="10 11">
    <name type="scientific">Candidatus Competibacter phosphatis</name>
    <dbReference type="NCBI Taxonomy" id="221280"/>
    <lineage>
        <taxon>Bacteria</taxon>
        <taxon>Pseudomonadati</taxon>
        <taxon>Pseudomonadota</taxon>
        <taxon>Gammaproteobacteria</taxon>
        <taxon>Candidatus Competibacteraceae</taxon>
        <taxon>Candidatus Competibacter</taxon>
    </lineage>
</organism>
<dbReference type="InterPro" id="IPR029055">
    <property type="entry name" value="Ntn_hydrolases_N"/>
</dbReference>
<name>A0ABX1TLP3_9GAMM</name>
<dbReference type="PANTHER" id="PTHR43199:SF1">
    <property type="entry name" value="GLUTATHIONE HYDROLASE PROENZYME"/>
    <property type="match status" value="1"/>
</dbReference>
<dbReference type="EC" id="2.3.2.2" evidence="9"/>
<dbReference type="InterPro" id="IPR051792">
    <property type="entry name" value="GGT_bact"/>
</dbReference>
<evidence type="ECO:0000256" key="5">
    <source>
        <dbReference type="ARBA" id="ARBA00022801"/>
    </source>
</evidence>
<reference evidence="10 11" key="1">
    <citation type="submission" date="2019-03" db="EMBL/GenBank/DDBJ databases">
        <title>Metabolic reconstructions from genomes of highly enriched 'Candidatus Accumulibacter' and 'Candidatus Competibacter' bioreactor populations.</title>
        <authorList>
            <person name="Annavajhala M.K."/>
            <person name="Welles L."/>
            <person name="Abbas B."/>
            <person name="Sorokin D."/>
            <person name="Park H."/>
            <person name="Van Loosdrecht M."/>
            <person name="Chandran K."/>
        </authorList>
    </citation>
    <scope>NUCLEOTIDE SEQUENCE [LARGE SCALE GENOMIC DNA]</scope>
    <source>
        <strain evidence="10 11">SBR_G</strain>
    </source>
</reference>
<comment type="subunit">
    <text evidence="9">This enzyme consists of two polypeptide chains, which are synthesized in precursor form from a single polypeptide.</text>
</comment>
<comment type="caution">
    <text evidence="10">The sequence shown here is derived from an EMBL/GenBank/DDBJ whole genome shotgun (WGS) entry which is preliminary data.</text>
</comment>
<dbReference type="PRINTS" id="PR01210">
    <property type="entry name" value="GGTRANSPTASE"/>
</dbReference>
<dbReference type="Proteomes" id="UP000760480">
    <property type="component" value="Unassembled WGS sequence"/>
</dbReference>
<dbReference type="PANTHER" id="PTHR43199">
    <property type="entry name" value="GLUTATHIONE HYDROLASE"/>
    <property type="match status" value="1"/>
</dbReference>
<proteinExistence type="inferred from homology"/>
<dbReference type="InterPro" id="IPR043138">
    <property type="entry name" value="GGT_lsub"/>
</dbReference>
<dbReference type="EMBL" id="SPMZ01000043">
    <property type="protein sequence ID" value="NMQ20303.1"/>
    <property type="molecule type" value="Genomic_DNA"/>
</dbReference>
<comment type="PTM">
    <text evidence="9">Cleaved by autocatalysis into a large and a small subunit.</text>
</comment>
<gene>
    <name evidence="10" type="primary">ggt</name>
    <name evidence="10" type="ORF">E4P82_14525</name>
</gene>
<evidence type="ECO:0000256" key="4">
    <source>
        <dbReference type="ARBA" id="ARBA00022679"/>
    </source>
</evidence>
<keyword evidence="7 9" id="KW-0012">Acyltransferase</keyword>
<evidence type="ECO:0000256" key="7">
    <source>
        <dbReference type="ARBA" id="ARBA00023315"/>
    </source>
</evidence>
<dbReference type="NCBIfam" id="TIGR00066">
    <property type="entry name" value="g_glut_trans"/>
    <property type="match status" value="1"/>
</dbReference>
<accession>A0ABX1TLP3</accession>
<dbReference type="InterPro" id="IPR000101">
    <property type="entry name" value="GGT_peptidase"/>
</dbReference>
<dbReference type="Gene3D" id="1.10.246.130">
    <property type="match status" value="1"/>
</dbReference>
<comment type="catalytic activity">
    <reaction evidence="8 9">
        <text>an N-terminal (5-L-glutamyl)-[peptide] + an alpha-amino acid = 5-L-glutamyl amino acid + an N-terminal L-alpha-aminoacyl-[peptide]</text>
        <dbReference type="Rhea" id="RHEA:23904"/>
        <dbReference type="Rhea" id="RHEA-COMP:9780"/>
        <dbReference type="Rhea" id="RHEA-COMP:9795"/>
        <dbReference type="ChEBI" id="CHEBI:77644"/>
        <dbReference type="ChEBI" id="CHEBI:78597"/>
        <dbReference type="ChEBI" id="CHEBI:78599"/>
        <dbReference type="ChEBI" id="CHEBI:78608"/>
        <dbReference type="EC" id="2.3.2.2"/>
    </reaction>
</comment>
<dbReference type="EC" id="3.4.19.13" evidence="9"/>
<keyword evidence="4 9" id="KW-0808">Transferase</keyword>
<evidence type="ECO:0000256" key="9">
    <source>
        <dbReference type="RuleBase" id="RU368036"/>
    </source>
</evidence>
<evidence type="ECO:0000256" key="8">
    <source>
        <dbReference type="ARBA" id="ARBA00047417"/>
    </source>
</evidence>
<evidence type="ECO:0000256" key="1">
    <source>
        <dbReference type="ARBA" id="ARBA00001049"/>
    </source>
</evidence>
<protein>
    <recommendedName>
        <fullName evidence="9">Glutathione hydrolase proenzyme</fullName>
        <ecNumber evidence="9">2.3.2.2</ecNumber>
        <ecNumber evidence="9">3.4.19.13</ecNumber>
    </recommendedName>
    <component>
        <recommendedName>
            <fullName evidence="9">Glutathione hydrolase large chain</fullName>
        </recommendedName>
    </component>
    <component>
        <recommendedName>
            <fullName evidence="9">Glutathione hydrolase small chain</fullName>
        </recommendedName>
    </component>
</protein>
<evidence type="ECO:0000313" key="10">
    <source>
        <dbReference type="EMBL" id="NMQ20303.1"/>
    </source>
</evidence>
<dbReference type="PROSITE" id="PS00462">
    <property type="entry name" value="G_GLU_TRANSPEPTIDASE"/>
    <property type="match status" value="1"/>
</dbReference>
<comment type="catalytic activity">
    <reaction evidence="2 9">
        <text>glutathione + H2O = L-cysteinylglycine + L-glutamate</text>
        <dbReference type="Rhea" id="RHEA:28807"/>
        <dbReference type="ChEBI" id="CHEBI:15377"/>
        <dbReference type="ChEBI" id="CHEBI:29985"/>
        <dbReference type="ChEBI" id="CHEBI:57925"/>
        <dbReference type="ChEBI" id="CHEBI:61694"/>
        <dbReference type="EC" id="3.4.19.13"/>
    </reaction>
</comment>
<evidence type="ECO:0000256" key="3">
    <source>
        <dbReference type="ARBA" id="ARBA00009381"/>
    </source>
</evidence>
<dbReference type="Pfam" id="PF01019">
    <property type="entry name" value="G_glu_transpept"/>
    <property type="match status" value="1"/>
</dbReference>
<keyword evidence="6 9" id="KW-0865">Zymogen</keyword>
<dbReference type="GO" id="GO:0103068">
    <property type="term" value="F:leukotriene C4 gamma-glutamyl transferase activity"/>
    <property type="evidence" value="ECO:0007669"/>
    <property type="project" value="UniProtKB-EC"/>
</dbReference>
<comment type="similarity">
    <text evidence="3 9">Belongs to the gamma-glutamyltransferase family.</text>
</comment>